<dbReference type="Pfam" id="PF02954">
    <property type="entry name" value="HTH_8"/>
    <property type="match status" value="1"/>
</dbReference>
<dbReference type="EMBL" id="AP025591">
    <property type="protein sequence ID" value="BDG03041.1"/>
    <property type="molecule type" value="Genomic_DNA"/>
</dbReference>
<dbReference type="SUPFAM" id="SSF52172">
    <property type="entry name" value="CheY-like"/>
    <property type="match status" value="1"/>
</dbReference>
<dbReference type="PROSITE" id="PS50110">
    <property type="entry name" value="RESPONSE_REGULATORY"/>
    <property type="match status" value="1"/>
</dbReference>
<keyword evidence="3" id="KW-0805">Transcription regulation</keyword>
<keyword evidence="2" id="KW-0067">ATP-binding</keyword>
<evidence type="ECO:0000256" key="5">
    <source>
        <dbReference type="PROSITE-ProRule" id="PRU00169"/>
    </source>
</evidence>
<dbReference type="PROSITE" id="PS00688">
    <property type="entry name" value="SIGMA54_INTERACT_3"/>
    <property type="match status" value="1"/>
</dbReference>
<reference evidence="9" key="1">
    <citation type="journal article" date="2022" name="Int. J. Syst. Evol. Microbiol.">
        <title>Anaeromyxobacter oryzae sp. nov., Anaeromyxobacter diazotrophicus sp. nov. and Anaeromyxobacter paludicola sp. nov., isolated from paddy soils.</title>
        <authorList>
            <person name="Itoh H."/>
            <person name="Xu Z."/>
            <person name="Mise K."/>
            <person name="Masuda Y."/>
            <person name="Ushijima N."/>
            <person name="Hayakawa C."/>
            <person name="Shiratori Y."/>
            <person name="Senoo K."/>
        </authorList>
    </citation>
    <scope>NUCLEOTIDE SEQUENCE [LARGE SCALE GENOMIC DNA]</scope>
    <source>
        <strain evidence="9">Red232</strain>
    </source>
</reference>
<keyword evidence="4" id="KW-0804">Transcription</keyword>
<dbReference type="Pfam" id="PF25601">
    <property type="entry name" value="AAA_lid_14"/>
    <property type="match status" value="1"/>
</dbReference>
<keyword evidence="5" id="KW-0597">Phosphoprotein</keyword>
<dbReference type="PANTHER" id="PTHR32071">
    <property type="entry name" value="TRANSCRIPTIONAL REGULATORY PROTEIN"/>
    <property type="match status" value="1"/>
</dbReference>
<keyword evidence="1" id="KW-0547">Nucleotide-binding</keyword>
<dbReference type="SUPFAM" id="SSF46689">
    <property type="entry name" value="Homeodomain-like"/>
    <property type="match status" value="1"/>
</dbReference>
<dbReference type="Pfam" id="PF00072">
    <property type="entry name" value="Response_reg"/>
    <property type="match status" value="1"/>
</dbReference>
<dbReference type="Gene3D" id="3.40.50.300">
    <property type="entry name" value="P-loop containing nucleotide triphosphate hydrolases"/>
    <property type="match status" value="1"/>
</dbReference>
<dbReference type="Gene3D" id="1.10.10.60">
    <property type="entry name" value="Homeodomain-like"/>
    <property type="match status" value="1"/>
</dbReference>
<dbReference type="InterPro" id="IPR001789">
    <property type="entry name" value="Sig_transdc_resp-reg_receiver"/>
</dbReference>
<dbReference type="InterPro" id="IPR025662">
    <property type="entry name" value="Sigma_54_int_dom_ATP-bd_1"/>
</dbReference>
<dbReference type="RefSeq" id="WP_248360720.1">
    <property type="nucleotide sequence ID" value="NZ_AP025591.1"/>
</dbReference>
<evidence type="ECO:0000256" key="1">
    <source>
        <dbReference type="ARBA" id="ARBA00022741"/>
    </source>
</evidence>
<feature type="domain" description="Response regulatory" evidence="7">
    <location>
        <begin position="20"/>
        <end position="134"/>
    </location>
</feature>
<dbReference type="InterPro" id="IPR027417">
    <property type="entry name" value="P-loop_NTPase"/>
</dbReference>
<evidence type="ECO:0000259" key="6">
    <source>
        <dbReference type="PROSITE" id="PS50045"/>
    </source>
</evidence>
<evidence type="ECO:0000256" key="4">
    <source>
        <dbReference type="ARBA" id="ARBA00023163"/>
    </source>
</evidence>
<dbReference type="InterPro" id="IPR002197">
    <property type="entry name" value="HTH_Fis"/>
</dbReference>
<dbReference type="Proteomes" id="UP001162891">
    <property type="component" value="Chromosome"/>
</dbReference>
<evidence type="ECO:0000259" key="7">
    <source>
        <dbReference type="PROSITE" id="PS50110"/>
    </source>
</evidence>
<evidence type="ECO:0000313" key="8">
    <source>
        <dbReference type="EMBL" id="BDG03041.1"/>
    </source>
</evidence>
<dbReference type="PRINTS" id="PR01590">
    <property type="entry name" value="HTHFIS"/>
</dbReference>
<dbReference type="CDD" id="cd00009">
    <property type="entry name" value="AAA"/>
    <property type="match status" value="1"/>
</dbReference>
<dbReference type="InterPro" id="IPR058031">
    <property type="entry name" value="AAA_lid_NorR"/>
</dbReference>
<dbReference type="SMART" id="SM00448">
    <property type="entry name" value="REC"/>
    <property type="match status" value="1"/>
</dbReference>
<organism evidence="8 9">
    <name type="scientific">Anaeromyxobacter oryzae</name>
    <dbReference type="NCBI Taxonomy" id="2918170"/>
    <lineage>
        <taxon>Bacteria</taxon>
        <taxon>Pseudomonadati</taxon>
        <taxon>Myxococcota</taxon>
        <taxon>Myxococcia</taxon>
        <taxon>Myxococcales</taxon>
        <taxon>Cystobacterineae</taxon>
        <taxon>Anaeromyxobacteraceae</taxon>
        <taxon>Anaeromyxobacter</taxon>
    </lineage>
</organism>
<dbReference type="Gene3D" id="3.40.50.2300">
    <property type="match status" value="1"/>
</dbReference>
<dbReference type="PROSITE" id="PS50045">
    <property type="entry name" value="SIGMA54_INTERACT_4"/>
    <property type="match status" value="1"/>
</dbReference>
<dbReference type="InterPro" id="IPR009057">
    <property type="entry name" value="Homeodomain-like_sf"/>
</dbReference>
<proteinExistence type="predicted"/>
<dbReference type="PROSITE" id="PS00675">
    <property type="entry name" value="SIGMA54_INTERACT_1"/>
    <property type="match status" value="1"/>
</dbReference>
<dbReference type="Pfam" id="PF00158">
    <property type="entry name" value="Sigma54_activat"/>
    <property type="match status" value="1"/>
</dbReference>
<evidence type="ECO:0000256" key="3">
    <source>
        <dbReference type="ARBA" id="ARBA00023015"/>
    </source>
</evidence>
<dbReference type="InterPro" id="IPR011006">
    <property type="entry name" value="CheY-like_superfamily"/>
</dbReference>
<dbReference type="Gene3D" id="1.10.8.60">
    <property type="match status" value="1"/>
</dbReference>
<evidence type="ECO:0000313" key="9">
    <source>
        <dbReference type="Proteomes" id="UP001162891"/>
    </source>
</evidence>
<protein>
    <submittedName>
        <fullName evidence="8">Acetoacetate metabolism regulatory protein AtoC</fullName>
    </submittedName>
</protein>
<dbReference type="InterPro" id="IPR003593">
    <property type="entry name" value="AAA+_ATPase"/>
</dbReference>
<dbReference type="SMART" id="SM00382">
    <property type="entry name" value="AAA"/>
    <property type="match status" value="1"/>
</dbReference>
<feature type="modified residue" description="4-aspartylphosphate" evidence="5">
    <location>
        <position position="69"/>
    </location>
</feature>
<accession>A0ABM7WU66</accession>
<name>A0ABM7WU66_9BACT</name>
<gene>
    <name evidence="8" type="ORF">AMOR_20370</name>
</gene>
<feature type="domain" description="Sigma-54 factor interaction" evidence="6">
    <location>
        <begin position="159"/>
        <end position="387"/>
    </location>
</feature>
<dbReference type="SUPFAM" id="SSF52540">
    <property type="entry name" value="P-loop containing nucleoside triphosphate hydrolases"/>
    <property type="match status" value="1"/>
</dbReference>
<evidence type="ECO:0000256" key="2">
    <source>
        <dbReference type="ARBA" id="ARBA00022840"/>
    </source>
</evidence>
<sequence>MDADAIPAPVDLRPDASGGKVLVVDDQRNMRATTAILLRQAGHAVQEAEDGASAIQRLQHEAFDVVLTDLRMPTVDGMEVLKTAQQLAPDTQVIVMTAYGTIESAVDAIRHGAYDFLAKPFKEDELLLRVAKALEKRRLVGEVSLFAEEFRKRYGLEHIIGRSPAMREVLDRVLRIAPTDATVLITGESGVGKELVARALHVTSRRGDKPFVPVNCAAITETLLESELFGHAKGAFTGATRARRGMFEEANAGTLFIDEIGETAPGFQAKLLRALQEGEIRRVGESTPVQVNVRVIAATNQDLRRAIVEKRFREDLFYRLNVVPIRIPPLRERRDDIPLLAGHFLRRFNQRTGGEKVLTPDAAARLVEHDWPGNVRELENMIEQAAALSPGREIRASAVEIEHRRPAAAAPEEATQVATLAAAVEDAERRAITAALTRCGGDLGRVARELGVSGTTLWRKMKRLAIEGRGAAPLE</sequence>
<dbReference type="InterPro" id="IPR002078">
    <property type="entry name" value="Sigma_54_int"/>
</dbReference>
<keyword evidence="9" id="KW-1185">Reference proteome</keyword>
<dbReference type="InterPro" id="IPR025944">
    <property type="entry name" value="Sigma_54_int_dom_CS"/>
</dbReference>